<dbReference type="Gene3D" id="3.30.470.20">
    <property type="entry name" value="ATP-grasp fold, B domain"/>
    <property type="match status" value="1"/>
</dbReference>
<feature type="binding site" evidence="5">
    <location>
        <position position="96"/>
    </location>
    <ligand>
        <name>ATP</name>
        <dbReference type="ChEBI" id="CHEBI:30616"/>
    </ligand>
</feature>
<evidence type="ECO:0000259" key="7">
    <source>
        <dbReference type="PROSITE" id="PS50975"/>
    </source>
</evidence>
<organism evidence="8 9">
    <name type="scientific">Pyrodictium abyssi</name>
    <dbReference type="NCBI Taxonomy" id="54256"/>
    <lineage>
        <taxon>Archaea</taxon>
        <taxon>Thermoproteota</taxon>
        <taxon>Thermoprotei</taxon>
        <taxon>Desulfurococcales</taxon>
        <taxon>Pyrodictiaceae</taxon>
        <taxon>Pyrodictium</taxon>
    </lineage>
</organism>
<dbReference type="PROSITE" id="PS50975">
    <property type="entry name" value="ATP_GRASP"/>
    <property type="match status" value="1"/>
</dbReference>
<comment type="catalytic activity">
    <reaction evidence="5">
        <text>succinate + ATP + CoA = succinyl-CoA + ADP + phosphate</text>
        <dbReference type="Rhea" id="RHEA:17661"/>
        <dbReference type="ChEBI" id="CHEBI:30031"/>
        <dbReference type="ChEBI" id="CHEBI:30616"/>
        <dbReference type="ChEBI" id="CHEBI:43474"/>
        <dbReference type="ChEBI" id="CHEBI:57287"/>
        <dbReference type="ChEBI" id="CHEBI:57292"/>
        <dbReference type="ChEBI" id="CHEBI:456216"/>
        <dbReference type="EC" id="6.2.1.5"/>
    </reaction>
</comment>
<comment type="subunit">
    <text evidence="5">Heterotetramer of two alpha and two beta subunits.</text>
</comment>
<dbReference type="EC" id="6.2.1.5" evidence="5"/>
<keyword evidence="4 5" id="KW-0460">Magnesium</keyword>
<dbReference type="InterPro" id="IPR013650">
    <property type="entry name" value="ATP-grasp_succ-CoA_synth-type"/>
</dbReference>
<feature type="domain" description="ATP-grasp" evidence="7">
    <location>
        <begin position="9"/>
        <end position="221"/>
    </location>
</feature>
<dbReference type="Proteomes" id="UP001341135">
    <property type="component" value="Chromosome"/>
</dbReference>
<keyword evidence="2 5" id="KW-0479">Metal-binding</keyword>
<keyword evidence="5 6" id="KW-0067">ATP-binding</keyword>
<evidence type="ECO:0000256" key="4">
    <source>
        <dbReference type="ARBA" id="ARBA00022842"/>
    </source>
</evidence>
<keyword evidence="9" id="KW-1185">Reference proteome</keyword>
<dbReference type="PIRSF" id="PIRSF001554">
    <property type="entry name" value="SucCS_beta"/>
    <property type="match status" value="1"/>
</dbReference>
<proteinExistence type="inferred from homology"/>
<comment type="similarity">
    <text evidence="5">Belongs to the succinate/malate CoA ligase beta subunit family.</text>
</comment>
<dbReference type="GeneID" id="89288691"/>
<dbReference type="InterPro" id="IPR016102">
    <property type="entry name" value="Succinyl-CoA_synth-like"/>
</dbReference>
<evidence type="ECO:0000256" key="6">
    <source>
        <dbReference type="PROSITE-ProRule" id="PRU00409"/>
    </source>
</evidence>
<evidence type="ECO:0000313" key="9">
    <source>
        <dbReference type="Proteomes" id="UP001341135"/>
    </source>
</evidence>
<protein>
    <recommendedName>
        <fullName evidence="5">Succinate--CoA ligase [ADP-forming] subunit beta</fullName>
        <ecNumber evidence="5">6.2.1.5</ecNumber>
    </recommendedName>
    <alternativeName>
        <fullName evidence="5">Succinyl-CoA synthetase subunit beta</fullName>
        <shortName evidence="5">SCS-beta</shortName>
    </alternativeName>
</protein>
<dbReference type="InterPro" id="IPR005811">
    <property type="entry name" value="SUCC_ACL_C"/>
</dbReference>
<dbReference type="Gene3D" id="3.40.50.261">
    <property type="entry name" value="Succinyl-CoA synthetase domains"/>
    <property type="match status" value="1"/>
</dbReference>
<comment type="cofactor">
    <cofactor evidence="5">
        <name>Mg(2+)</name>
        <dbReference type="ChEBI" id="CHEBI:18420"/>
    </cofactor>
    <text evidence="5">Binds 1 Mg(2+) ion per subunit.</text>
</comment>
<evidence type="ECO:0000256" key="5">
    <source>
        <dbReference type="HAMAP-Rule" id="MF_00558"/>
    </source>
</evidence>
<dbReference type="Pfam" id="PF08442">
    <property type="entry name" value="ATP-grasp_2"/>
    <property type="match status" value="1"/>
</dbReference>
<dbReference type="SUPFAM" id="SSF52210">
    <property type="entry name" value="Succinyl-CoA synthetase domains"/>
    <property type="match status" value="1"/>
</dbReference>
<dbReference type="Pfam" id="PF00549">
    <property type="entry name" value="Ligase_CoA"/>
    <property type="match status" value="1"/>
</dbReference>
<evidence type="ECO:0000313" key="8">
    <source>
        <dbReference type="EMBL" id="BES81099.1"/>
    </source>
</evidence>
<comment type="catalytic activity">
    <reaction evidence="5">
        <text>GTP + succinate + CoA = succinyl-CoA + GDP + phosphate</text>
        <dbReference type="Rhea" id="RHEA:22120"/>
        <dbReference type="ChEBI" id="CHEBI:30031"/>
        <dbReference type="ChEBI" id="CHEBI:37565"/>
        <dbReference type="ChEBI" id="CHEBI:43474"/>
        <dbReference type="ChEBI" id="CHEBI:57287"/>
        <dbReference type="ChEBI" id="CHEBI:57292"/>
        <dbReference type="ChEBI" id="CHEBI:58189"/>
    </reaction>
</comment>
<dbReference type="InterPro" id="IPR005809">
    <property type="entry name" value="Succ_CoA_ligase-like_bsu"/>
</dbReference>
<dbReference type="PANTHER" id="PTHR11815:SF10">
    <property type="entry name" value="SUCCINATE--COA LIGASE [GDP-FORMING] SUBUNIT BETA, MITOCHONDRIAL"/>
    <property type="match status" value="1"/>
</dbReference>
<dbReference type="RefSeq" id="WP_338251898.1">
    <property type="nucleotide sequence ID" value="NZ_AP028907.1"/>
</dbReference>
<feature type="binding site" evidence="5">
    <location>
        <position position="93"/>
    </location>
    <ligand>
        <name>ATP</name>
        <dbReference type="ChEBI" id="CHEBI:30616"/>
    </ligand>
</feature>
<keyword evidence="5" id="KW-0816">Tricarboxylic acid cycle</keyword>
<feature type="binding site" evidence="5">
    <location>
        <position position="258"/>
    </location>
    <ligand>
        <name>substrate</name>
        <note>ligand shared with subunit alpha</note>
    </ligand>
</feature>
<feature type="binding site" evidence="5">
    <location>
        <begin position="54"/>
        <end position="56"/>
    </location>
    <ligand>
        <name>ATP</name>
        <dbReference type="ChEBI" id="CHEBI:30616"/>
    </ligand>
</feature>
<feature type="binding site" evidence="5">
    <location>
        <position position="206"/>
    </location>
    <ligand>
        <name>Mg(2+)</name>
        <dbReference type="ChEBI" id="CHEBI:18420"/>
    </ligand>
</feature>
<dbReference type="Gene3D" id="3.30.1490.20">
    <property type="entry name" value="ATP-grasp fold, A domain"/>
    <property type="match status" value="1"/>
</dbReference>
<comment type="pathway">
    <text evidence="5">Carbohydrate metabolism; tricarboxylic acid cycle; succinate from succinyl-CoA (ligase route): step 1/1.</text>
</comment>
<evidence type="ECO:0000256" key="2">
    <source>
        <dbReference type="ARBA" id="ARBA00022723"/>
    </source>
</evidence>
<evidence type="ECO:0000256" key="1">
    <source>
        <dbReference type="ARBA" id="ARBA00022598"/>
    </source>
</evidence>
<name>A0ABM8IU98_9CREN</name>
<dbReference type="InterPro" id="IPR013815">
    <property type="entry name" value="ATP_grasp_subdomain_1"/>
</dbReference>
<dbReference type="HAMAP" id="MF_00558">
    <property type="entry name" value="Succ_CoA_beta"/>
    <property type="match status" value="1"/>
</dbReference>
<reference evidence="8 9" key="1">
    <citation type="submission" date="2023-09" db="EMBL/GenBank/DDBJ databases">
        <title>Pyrofollis japonicus gen. nov. sp. nov., a novel member of the family Pyrodictiaceae isolated from the Iheya North hydrothermal field.</title>
        <authorList>
            <person name="Miyazaki U."/>
            <person name="Sanari M."/>
            <person name="Tame A."/>
            <person name="Kitajima M."/>
            <person name="Okamoto A."/>
            <person name="Sawayama S."/>
            <person name="Miyazaki J."/>
            <person name="Takai K."/>
            <person name="Nakagawa S."/>
        </authorList>
    </citation>
    <scope>NUCLEOTIDE SEQUENCE [LARGE SCALE GENOMIC DNA]</scope>
    <source>
        <strain evidence="8 9">AV2</strain>
    </source>
</reference>
<keyword evidence="3 5" id="KW-0547">Nucleotide-binding</keyword>
<gene>
    <name evidence="5 8" type="primary">sucC</name>
    <name evidence="8" type="ORF">PABY_06660</name>
</gene>
<keyword evidence="1 5" id="KW-0436">Ligase</keyword>
<evidence type="ECO:0000256" key="3">
    <source>
        <dbReference type="ARBA" id="ARBA00022741"/>
    </source>
</evidence>
<sequence>MRLLEYEAKEILSGLGVPVPRGVVVEQGDDVAEKIRGAGLQPPLVVKSQVPVGGRGRAGGVVFAPGIGAAVEAAGRLFATPVRGLLPRRVLVEEAVEHTLELYLAVVLDRAARRPVLIASRMGGVEVEEAAKKNPGAIIRAAVDPWLGLRGYVARRAGLALGLRGRLLRGFEAVALALYRAWETLGAELVEVNPLAVAGDRLVALDAKIVVDDNALSRHPGLGGRGDVGEYTGLEAQARRLGLPLVELGQEGVAVVGNGAGMTMATMDLVYERGGQPSVFLDIGGGASADRVRAALGLLAGHQASRSILVNIFGGITRCDEVARGIASAVEEHGSPKPLVVRLAGTMAEEGRRILARAGVEAYSDPVEAVDRAVELAREG</sequence>
<dbReference type="EMBL" id="AP028907">
    <property type="protein sequence ID" value="BES81099.1"/>
    <property type="molecule type" value="Genomic_DNA"/>
</dbReference>
<comment type="function">
    <text evidence="5">Succinyl-CoA synthetase functions in the citric acid cycle (TCA), coupling the hydrolysis of succinyl-CoA to the synthesis of either ATP or GTP and thus represents the only step of substrate-level phosphorylation in the TCA. The beta subunit provides nucleotide specificity of the enzyme and binds the substrate succinate, while the binding sites for coenzyme A and phosphate are found in the alpha subunit.</text>
</comment>
<feature type="binding site" evidence="5">
    <location>
        <position position="101"/>
    </location>
    <ligand>
        <name>ATP</name>
        <dbReference type="ChEBI" id="CHEBI:30616"/>
    </ligand>
</feature>
<dbReference type="PANTHER" id="PTHR11815">
    <property type="entry name" value="SUCCINYL-COA SYNTHETASE BETA CHAIN"/>
    <property type="match status" value="1"/>
</dbReference>
<dbReference type="SUPFAM" id="SSF56059">
    <property type="entry name" value="Glutathione synthetase ATP-binding domain-like"/>
    <property type="match status" value="1"/>
</dbReference>
<feature type="binding site" evidence="5">
    <location>
        <begin position="315"/>
        <end position="317"/>
    </location>
    <ligand>
        <name>substrate</name>
        <note>ligand shared with subunit alpha</note>
    </ligand>
</feature>
<dbReference type="InterPro" id="IPR011761">
    <property type="entry name" value="ATP-grasp"/>
</dbReference>
<feature type="binding site" evidence="5">
    <location>
        <position position="193"/>
    </location>
    <ligand>
        <name>Mg(2+)</name>
        <dbReference type="ChEBI" id="CHEBI:18420"/>
    </ligand>
</feature>
<feature type="binding site" evidence="5">
    <location>
        <position position="47"/>
    </location>
    <ligand>
        <name>ATP</name>
        <dbReference type="ChEBI" id="CHEBI:30616"/>
    </ligand>
</feature>
<accession>A0ABM8IU98</accession>
<dbReference type="GO" id="GO:0016874">
    <property type="term" value="F:ligase activity"/>
    <property type="evidence" value="ECO:0007669"/>
    <property type="project" value="UniProtKB-KW"/>
</dbReference>